<evidence type="ECO:0000256" key="2">
    <source>
        <dbReference type="ARBA" id="ARBA00022703"/>
    </source>
</evidence>
<dbReference type="PROSITE" id="PS01282">
    <property type="entry name" value="BIR_REPEAT_1"/>
    <property type="match status" value="1"/>
</dbReference>
<dbReference type="SMART" id="SM00184">
    <property type="entry name" value="RING"/>
    <property type="match status" value="1"/>
</dbReference>
<dbReference type="InterPro" id="IPR013083">
    <property type="entry name" value="Znf_RING/FYVE/PHD"/>
</dbReference>
<evidence type="ECO:0000313" key="10">
    <source>
        <dbReference type="Proteomes" id="UP000001070"/>
    </source>
</evidence>
<dbReference type="GO" id="GO:0061630">
    <property type="term" value="F:ubiquitin protein ligase activity"/>
    <property type="evidence" value="ECO:0007669"/>
    <property type="project" value="EnsemblMetazoa"/>
</dbReference>
<dbReference type="GO" id="GO:0043066">
    <property type="term" value="P:negative regulation of apoptotic process"/>
    <property type="evidence" value="ECO:0007669"/>
    <property type="project" value="EnsemblMetazoa"/>
</dbReference>
<dbReference type="GO" id="GO:0045752">
    <property type="term" value="P:positive regulation of Toll signaling pathway"/>
    <property type="evidence" value="ECO:0007669"/>
    <property type="project" value="EnsemblMetazoa"/>
</dbReference>
<dbReference type="STRING" id="7222.B4J320"/>
<dbReference type="GO" id="GO:0048800">
    <property type="term" value="P:antennal morphogenesis"/>
    <property type="evidence" value="ECO:0007669"/>
    <property type="project" value="EnsemblMetazoa"/>
</dbReference>
<dbReference type="AlphaFoldDB" id="B4J320"/>
<dbReference type="Proteomes" id="UP000001070">
    <property type="component" value="Unassembled WGS sequence"/>
</dbReference>
<dbReference type="InterPro" id="IPR001370">
    <property type="entry name" value="BIR_rpt"/>
</dbReference>
<dbReference type="GO" id="GO:0004869">
    <property type="term" value="F:cysteine-type endopeptidase inhibitor activity"/>
    <property type="evidence" value="ECO:0007669"/>
    <property type="project" value="EnsemblMetazoa"/>
</dbReference>
<keyword evidence="4 6" id="KW-0863">Zinc-finger</keyword>
<dbReference type="SMART" id="SM00238">
    <property type="entry name" value="BIR"/>
    <property type="match status" value="2"/>
</dbReference>
<dbReference type="GO" id="GO:0031624">
    <property type="term" value="F:ubiquitin conjugating enzyme binding"/>
    <property type="evidence" value="ECO:0007669"/>
    <property type="project" value="EnsemblMetazoa"/>
</dbReference>
<dbReference type="GO" id="GO:0043027">
    <property type="term" value="F:cysteine-type endopeptidase inhibitor activity involved in apoptotic process"/>
    <property type="evidence" value="ECO:0007669"/>
    <property type="project" value="EnsemblMetazoa"/>
</dbReference>
<dbReference type="SMR" id="B4J320"/>
<keyword evidence="2" id="KW-0053">Apoptosis</keyword>
<dbReference type="eggNOG" id="KOG1101">
    <property type="taxonomic scope" value="Eukaryota"/>
</dbReference>
<dbReference type="PANTHER" id="PTHR10044:SF174">
    <property type="entry name" value="DEATH-ASSOCIATED INHIBITOR OF APOPTOSIS 1"/>
    <property type="match status" value="1"/>
</dbReference>
<dbReference type="GO" id="GO:0045116">
    <property type="term" value="P:protein neddylation"/>
    <property type="evidence" value="ECO:0007669"/>
    <property type="project" value="EnsemblMetazoa"/>
</dbReference>
<keyword evidence="5" id="KW-0862">Zinc</keyword>
<dbReference type="HOGENOM" id="CLU_016347_1_0_1"/>
<dbReference type="FunFam" id="3.30.40.10:FF:000184">
    <property type="entry name" value="Baculoviral IAP repeat containing 2"/>
    <property type="match status" value="1"/>
</dbReference>
<dbReference type="GO" id="GO:0006915">
    <property type="term" value="P:apoptotic process"/>
    <property type="evidence" value="ECO:0007669"/>
    <property type="project" value="UniProtKB-KW"/>
</dbReference>
<dbReference type="GO" id="GO:0048471">
    <property type="term" value="C:perinuclear region of cytoplasm"/>
    <property type="evidence" value="ECO:0007669"/>
    <property type="project" value="EnsemblMetazoa"/>
</dbReference>
<dbReference type="Pfam" id="PF13920">
    <property type="entry name" value="zf-C3HC4_3"/>
    <property type="match status" value="1"/>
</dbReference>
<evidence type="ECO:0000259" key="8">
    <source>
        <dbReference type="PROSITE" id="PS50089"/>
    </source>
</evidence>
<dbReference type="GO" id="GO:0046329">
    <property type="term" value="P:negative regulation of JNK cascade"/>
    <property type="evidence" value="ECO:0007669"/>
    <property type="project" value="EnsemblMetazoa"/>
</dbReference>
<organism evidence="10">
    <name type="scientific">Drosophila grimshawi</name>
    <name type="common">Hawaiian fruit fly</name>
    <name type="synonym">Idiomyia grimshawi</name>
    <dbReference type="NCBI Taxonomy" id="7222"/>
    <lineage>
        <taxon>Eukaryota</taxon>
        <taxon>Metazoa</taxon>
        <taxon>Ecdysozoa</taxon>
        <taxon>Arthropoda</taxon>
        <taxon>Hexapoda</taxon>
        <taxon>Insecta</taxon>
        <taxon>Pterygota</taxon>
        <taxon>Neoptera</taxon>
        <taxon>Endopterygota</taxon>
        <taxon>Diptera</taxon>
        <taxon>Brachycera</taxon>
        <taxon>Muscomorpha</taxon>
        <taxon>Ephydroidea</taxon>
        <taxon>Drosophilidae</taxon>
        <taxon>Drosophila</taxon>
        <taxon>Hawaiian Drosophila</taxon>
    </lineage>
</organism>
<dbReference type="CDD" id="cd16510">
    <property type="entry name" value="RING-HC_IAPs"/>
    <property type="match status" value="1"/>
</dbReference>
<dbReference type="OMA" id="CMDENIA"/>
<dbReference type="GO" id="GO:1903688">
    <property type="term" value="P:positive regulation of border follicle cell migration"/>
    <property type="evidence" value="ECO:0007669"/>
    <property type="project" value="EnsemblMetazoa"/>
</dbReference>
<dbReference type="Pfam" id="PF00653">
    <property type="entry name" value="BIR"/>
    <property type="match status" value="2"/>
</dbReference>
<dbReference type="GO" id="GO:0031625">
    <property type="term" value="F:ubiquitin protein ligase binding"/>
    <property type="evidence" value="ECO:0007669"/>
    <property type="project" value="EnsemblMetazoa"/>
</dbReference>
<dbReference type="GO" id="GO:0090263">
    <property type="term" value="P:positive regulation of canonical Wnt signaling pathway"/>
    <property type="evidence" value="ECO:0007669"/>
    <property type="project" value="EnsemblMetazoa"/>
</dbReference>
<dbReference type="GO" id="GO:1990381">
    <property type="term" value="F:ubiquitin-specific protease binding"/>
    <property type="evidence" value="ECO:0007669"/>
    <property type="project" value="EnsemblMetazoa"/>
</dbReference>
<dbReference type="GO" id="GO:0089720">
    <property type="term" value="F:caspase binding"/>
    <property type="evidence" value="ECO:0007669"/>
    <property type="project" value="EnsemblMetazoa"/>
</dbReference>
<feature type="domain" description="RING-type" evidence="8">
    <location>
        <begin position="402"/>
        <end position="437"/>
    </location>
</feature>
<dbReference type="Gene3D" id="3.30.40.10">
    <property type="entry name" value="Zinc/RING finger domain, C3HC4 (zinc finger)"/>
    <property type="match status" value="1"/>
</dbReference>
<dbReference type="InterPro" id="IPR050784">
    <property type="entry name" value="IAP"/>
</dbReference>
<dbReference type="CDD" id="cd00022">
    <property type="entry name" value="BIR"/>
    <property type="match status" value="2"/>
</dbReference>
<keyword evidence="3" id="KW-0479">Metal-binding</keyword>
<dbReference type="FunFam" id="1.10.1170.10:FF:000003">
    <property type="entry name" value="E3 ubiquitin-protein ligase XIAP"/>
    <property type="match status" value="1"/>
</dbReference>
<accession>B4J320</accession>
<evidence type="ECO:0000256" key="7">
    <source>
        <dbReference type="SAM" id="MobiDB-lite"/>
    </source>
</evidence>
<dbReference type="GO" id="GO:0061663">
    <property type="term" value="F:NEDD8 ligase activity"/>
    <property type="evidence" value="ECO:0007669"/>
    <property type="project" value="EnsemblMetazoa"/>
</dbReference>
<feature type="region of interest" description="Disordered" evidence="7">
    <location>
        <begin position="306"/>
        <end position="325"/>
    </location>
</feature>
<dbReference type="GO" id="GO:0008270">
    <property type="term" value="F:zinc ion binding"/>
    <property type="evidence" value="ECO:0007669"/>
    <property type="project" value="UniProtKB-KW"/>
</dbReference>
<dbReference type="Gene3D" id="1.10.1170.10">
    <property type="entry name" value="Inhibitor Of Apoptosis Protein (2mihbC-IAP-1), Chain A"/>
    <property type="match status" value="2"/>
</dbReference>
<evidence type="ECO:0000256" key="6">
    <source>
        <dbReference type="PROSITE-ProRule" id="PRU00175"/>
    </source>
</evidence>
<dbReference type="PANTHER" id="PTHR10044">
    <property type="entry name" value="INHIBITOR OF APOPTOSIS"/>
    <property type="match status" value="1"/>
</dbReference>
<dbReference type="MEROPS" id="I32.009"/>
<dbReference type="SUPFAM" id="SSF57924">
    <property type="entry name" value="Inhibitor of apoptosis (IAP) repeat"/>
    <property type="match status" value="2"/>
</dbReference>
<dbReference type="GO" id="GO:0046673">
    <property type="term" value="P:negative regulation of compound eye retinal cell programmed cell death"/>
    <property type="evidence" value="ECO:0007669"/>
    <property type="project" value="EnsemblMetazoa"/>
</dbReference>
<proteinExistence type="inferred from homology"/>
<dbReference type="PROSITE" id="PS50089">
    <property type="entry name" value="ZF_RING_2"/>
    <property type="match status" value="1"/>
</dbReference>
<dbReference type="GO" id="GO:0031398">
    <property type="term" value="P:positive regulation of protein ubiquitination"/>
    <property type="evidence" value="ECO:0007669"/>
    <property type="project" value="EnsemblMetazoa"/>
</dbReference>
<dbReference type="KEGG" id="dgr:6557046"/>
<evidence type="ECO:0000313" key="9">
    <source>
        <dbReference type="EMBL" id="EDV96091.1"/>
    </source>
</evidence>
<dbReference type="GO" id="GO:0007289">
    <property type="term" value="P:spermatid nucleus differentiation"/>
    <property type="evidence" value="ECO:0007669"/>
    <property type="project" value="EnsemblMetazoa"/>
</dbReference>
<dbReference type="GO" id="GO:0022416">
    <property type="term" value="P:chaeta development"/>
    <property type="evidence" value="ECO:0007669"/>
    <property type="project" value="EnsemblMetazoa"/>
</dbReference>
<dbReference type="GO" id="GO:0005634">
    <property type="term" value="C:nucleus"/>
    <property type="evidence" value="ECO:0007669"/>
    <property type="project" value="EnsemblMetazoa"/>
</dbReference>
<reference evidence="9 10" key="1">
    <citation type="journal article" date="2007" name="Nature">
        <title>Evolution of genes and genomes on the Drosophila phylogeny.</title>
        <authorList>
            <consortium name="Drosophila 12 Genomes Consortium"/>
            <person name="Clark A.G."/>
            <person name="Eisen M.B."/>
            <person name="Smith D.R."/>
            <person name="Bergman C.M."/>
            <person name="Oliver B."/>
            <person name="Markow T.A."/>
            <person name="Kaufman T.C."/>
            <person name="Kellis M."/>
            <person name="Gelbart W."/>
            <person name="Iyer V.N."/>
            <person name="Pollard D.A."/>
            <person name="Sackton T.B."/>
            <person name="Larracuente A.M."/>
            <person name="Singh N.D."/>
            <person name="Abad J.P."/>
            <person name="Abt D.N."/>
            <person name="Adryan B."/>
            <person name="Aguade M."/>
            <person name="Akashi H."/>
            <person name="Anderson W.W."/>
            <person name="Aquadro C.F."/>
            <person name="Ardell D.H."/>
            <person name="Arguello R."/>
            <person name="Artieri C.G."/>
            <person name="Barbash D.A."/>
            <person name="Barker D."/>
            <person name="Barsanti P."/>
            <person name="Batterham P."/>
            <person name="Batzoglou S."/>
            <person name="Begun D."/>
            <person name="Bhutkar A."/>
            <person name="Blanco E."/>
            <person name="Bosak S.A."/>
            <person name="Bradley R.K."/>
            <person name="Brand A.D."/>
            <person name="Brent M.R."/>
            <person name="Brooks A.N."/>
            <person name="Brown R.H."/>
            <person name="Butlin R.K."/>
            <person name="Caggese C."/>
            <person name="Calvi B.R."/>
            <person name="Bernardo de Carvalho A."/>
            <person name="Caspi A."/>
            <person name="Castrezana S."/>
            <person name="Celniker S.E."/>
            <person name="Chang J.L."/>
            <person name="Chapple C."/>
            <person name="Chatterji S."/>
            <person name="Chinwalla A."/>
            <person name="Civetta A."/>
            <person name="Clifton S.W."/>
            <person name="Comeron J.M."/>
            <person name="Costello J.C."/>
            <person name="Coyne J.A."/>
            <person name="Daub J."/>
            <person name="David R.G."/>
            <person name="Delcher A.L."/>
            <person name="Delehaunty K."/>
            <person name="Do C.B."/>
            <person name="Ebling H."/>
            <person name="Edwards K."/>
            <person name="Eickbush T."/>
            <person name="Evans J.D."/>
            <person name="Filipski A."/>
            <person name="Findeiss S."/>
            <person name="Freyhult E."/>
            <person name="Fulton L."/>
            <person name="Fulton R."/>
            <person name="Garcia A.C."/>
            <person name="Gardiner A."/>
            <person name="Garfield D.A."/>
            <person name="Garvin B.E."/>
            <person name="Gibson G."/>
            <person name="Gilbert D."/>
            <person name="Gnerre S."/>
            <person name="Godfrey J."/>
            <person name="Good R."/>
            <person name="Gotea V."/>
            <person name="Gravely B."/>
            <person name="Greenberg A.J."/>
            <person name="Griffiths-Jones S."/>
            <person name="Gross S."/>
            <person name="Guigo R."/>
            <person name="Gustafson E.A."/>
            <person name="Haerty W."/>
            <person name="Hahn M.W."/>
            <person name="Halligan D.L."/>
            <person name="Halpern A.L."/>
            <person name="Halter G.M."/>
            <person name="Han M.V."/>
            <person name="Heger A."/>
            <person name="Hillier L."/>
            <person name="Hinrichs A.S."/>
            <person name="Holmes I."/>
            <person name="Hoskins R.A."/>
            <person name="Hubisz M.J."/>
            <person name="Hultmark D."/>
            <person name="Huntley M.A."/>
            <person name="Jaffe D.B."/>
            <person name="Jagadeeshan S."/>
            <person name="Jeck W.R."/>
            <person name="Johnson J."/>
            <person name="Jones C.D."/>
            <person name="Jordan W.C."/>
            <person name="Karpen G.H."/>
            <person name="Kataoka E."/>
            <person name="Keightley P.D."/>
            <person name="Kheradpour P."/>
            <person name="Kirkness E.F."/>
            <person name="Koerich L.B."/>
            <person name="Kristiansen K."/>
            <person name="Kudrna D."/>
            <person name="Kulathinal R.J."/>
            <person name="Kumar S."/>
            <person name="Kwok R."/>
            <person name="Lander E."/>
            <person name="Langley C.H."/>
            <person name="Lapoint R."/>
            <person name="Lazzaro B.P."/>
            <person name="Lee S.J."/>
            <person name="Levesque L."/>
            <person name="Li R."/>
            <person name="Lin C.F."/>
            <person name="Lin M.F."/>
            <person name="Lindblad-Toh K."/>
            <person name="Llopart A."/>
            <person name="Long M."/>
            <person name="Low L."/>
            <person name="Lozovsky E."/>
            <person name="Lu J."/>
            <person name="Luo M."/>
            <person name="Machado C.A."/>
            <person name="Makalowski W."/>
            <person name="Marzo M."/>
            <person name="Matsuda M."/>
            <person name="Matzkin L."/>
            <person name="McAllister B."/>
            <person name="McBride C.S."/>
            <person name="McKernan B."/>
            <person name="McKernan K."/>
            <person name="Mendez-Lago M."/>
            <person name="Minx P."/>
            <person name="Mollenhauer M.U."/>
            <person name="Montooth K."/>
            <person name="Mount S.M."/>
            <person name="Mu X."/>
            <person name="Myers E."/>
            <person name="Negre B."/>
            <person name="Newfeld S."/>
            <person name="Nielsen R."/>
            <person name="Noor M.A."/>
            <person name="O'Grady P."/>
            <person name="Pachter L."/>
            <person name="Papaceit M."/>
            <person name="Parisi M.J."/>
            <person name="Parisi M."/>
            <person name="Parts L."/>
            <person name="Pedersen J.S."/>
            <person name="Pesole G."/>
            <person name="Phillippy A.M."/>
            <person name="Ponting C.P."/>
            <person name="Pop M."/>
            <person name="Porcelli D."/>
            <person name="Powell J.R."/>
            <person name="Prohaska S."/>
            <person name="Pruitt K."/>
            <person name="Puig M."/>
            <person name="Quesneville H."/>
            <person name="Ram K.R."/>
            <person name="Rand D."/>
            <person name="Rasmussen M.D."/>
            <person name="Reed L.K."/>
            <person name="Reenan R."/>
            <person name="Reily A."/>
            <person name="Remington K.A."/>
            <person name="Rieger T.T."/>
            <person name="Ritchie M.G."/>
            <person name="Robin C."/>
            <person name="Rogers Y.H."/>
            <person name="Rohde C."/>
            <person name="Rozas J."/>
            <person name="Rubenfield M.J."/>
            <person name="Ruiz A."/>
            <person name="Russo S."/>
            <person name="Salzberg S.L."/>
            <person name="Sanchez-Gracia A."/>
            <person name="Saranga D.J."/>
            <person name="Sato H."/>
            <person name="Schaeffer S.W."/>
            <person name="Schatz M.C."/>
            <person name="Schlenke T."/>
            <person name="Schwartz R."/>
            <person name="Segarra C."/>
            <person name="Singh R.S."/>
            <person name="Sirot L."/>
            <person name="Sirota M."/>
            <person name="Sisneros N.B."/>
            <person name="Smith C.D."/>
            <person name="Smith T.F."/>
            <person name="Spieth J."/>
            <person name="Stage D.E."/>
            <person name="Stark A."/>
            <person name="Stephan W."/>
            <person name="Strausberg R.L."/>
            <person name="Strempel S."/>
            <person name="Sturgill D."/>
            <person name="Sutton G."/>
            <person name="Sutton G.G."/>
            <person name="Tao W."/>
            <person name="Teichmann S."/>
            <person name="Tobari Y.N."/>
            <person name="Tomimura Y."/>
            <person name="Tsolas J.M."/>
            <person name="Valente V.L."/>
            <person name="Venter E."/>
            <person name="Venter J.C."/>
            <person name="Vicario S."/>
            <person name="Vieira F.G."/>
            <person name="Vilella A.J."/>
            <person name="Villasante A."/>
            <person name="Walenz B."/>
            <person name="Wang J."/>
            <person name="Wasserman M."/>
            <person name="Watts T."/>
            <person name="Wilson D."/>
            <person name="Wilson R.K."/>
            <person name="Wing R.A."/>
            <person name="Wolfner M.F."/>
            <person name="Wong A."/>
            <person name="Wong G.K."/>
            <person name="Wu C.I."/>
            <person name="Wu G."/>
            <person name="Yamamoto D."/>
            <person name="Yang H.P."/>
            <person name="Yang S.P."/>
            <person name="Yorke J.A."/>
            <person name="Yoshida K."/>
            <person name="Zdobnov E."/>
            <person name="Zhang P."/>
            <person name="Zhang Y."/>
            <person name="Zimin A.V."/>
            <person name="Baldwin J."/>
            <person name="Abdouelleil A."/>
            <person name="Abdulkadir J."/>
            <person name="Abebe A."/>
            <person name="Abera B."/>
            <person name="Abreu J."/>
            <person name="Acer S.C."/>
            <person name="Aftuck L."/>
            <person name="Alexander A."/>
            <person name="An P."/>
            <person name="Anderson E."/>
            <person name="Anderson S."/>
            <person name="Arachi H."/>
            <person name="Azer M."/>
            <person name="Bachantsang P."/>
            <person name="Barry A."/>
            <person name="Bayul T."/>
            <person name="Berlin A."/>
            <person name="Bessette D."/>
            <person name="Bloom T."/>
            <person name="Blye J."/>
            <person name="Boguslavskiy L."/>
            <person name="Bonnet C."/>
            <person name="Boukhgalter B."/>
            <person name="Bourzgui I."/>
            <person name="Brown A."/>
            <person name="Cahill P."/>
            <person name="Channer S."/>
            <person name="Cheshatsang Y."/>
            <person name="Chuda L."/>
            <person name="Citroen M."/>
            <person name="Collymore A."/>
            <person name="Cooke P."/>
            <person name="Costello M."/>
            <person name="D'Aco K."/>
            <person name="Daza R."/>
            <person name="De Haan G."/>
            <person name="DeGray S."/>
            <person name="DeMaso C."/>
            <person name="Dhargay N."/>
            <person name="Dooley K."/>
            <person name="Dooley E."/>
            <person name="Doricent M."/>
            <person name="Dorje P."/>
            <person name="Dorjee K."/>
            <person name="Dupes A."/>
            <person name="Elong R."/>
            <person name="Falk J."/>
            <person name="Farina A."/>
            <person name="Faro S."/>
            <person name="Ferguson D."/>
            <person name="Fisher S."/>
            <person name="Foley C.D."/>
            <person name="Franke A."/>
            <person name="Friedrich D."/>
            <person name="Gadbois L."/>
            <person name="Gearin G."/>
            <person name="Gearin C.R."/>
            <person name="Giannoukos G."/>
            <person name="Goode T."/>
            <person name="Graham J."/>
            <person name="Grandbois E."/>
            <person name="Grewal S."/>
            <person name="Gyaltsen K."/>
            <person name="Hafez N."/>
            <person name="Hagos B."/>
            <person name="Hall J."/>
            <person name="Henson C."/>
            <person name="Hollinger A."/>
            <person name="Honan T."/>
            <person name="Huard M.D."/>
            <person name="Hughes L."/>
            <person name="Hurhula B."/>
            <person name="Husby M.E."/>
            <person name="Kamat A."/>
            <person name="Kanga B."/>
            <person name="Kashin S."/>
            <person name="Khazanovich D."/>
            <person name="Kisner P."/>
            <person name="Lance K."/>
            <person name="Lara M."/>
            <person name="Lee W."/>
            <person name="Lennon N."/>
            <person name="Letendre F."/>
            <person name="LeVine R."/>
            <person name="Lipovsky A."/>
            <person name="Liu X."/>
            <person name="Liu J."/>
            <person name="Liu S."/>
            <person name="Lokyitsang T."/>
            <person name="Lokyitsang Y."/>
            <person name="Lubonja R."/>
            <person name="Lui A."/>
            <person name="MacDonald P."/>
            <person name="Magnisalis V."/>
            <person name="Maru K."/>
            <person name="Matthews C."/>
            <person name="McCusker W."/>
            <person name="McDonough S."/>
            <person name="Mehta T."/>
            <person name="Meldrim J."/>
            <person name="Meneus L."/>
            <person name="Mihai O."/>
            <person name="Mihalev A."/>
            <person name="Mihova T."/>
            <person name="Mittelman R."/>
            <person name="Mlenga V."/>
            <person name="Montmayeur A."/>
            <person name="Mulrain L."/>
            <person name="Navidi A."/>
            <person name="Naylor J."/>
            <person name="Negash T."/>
            <person name="Nguyen T."/>
            <person name="Nguyen N."/>
            <person name="Nicol R."/>
            <person name="Norbu C."/>
            <person name="Norbu N."/>
            <person name="Novod N."/>
            <person name="O'Neill B."/>
            <person name="Osman S."/>
            <person name="Markiewicz E."/>
            <person name="Oyono O.L."/>
            <person name="Patti C."/>
            <person name="Phunkhang P."/>
            <person name="Pierre F."/>
            <person name="Priest M."/>
            <person name="Raghuraman S."/>
            <person name="Rege F."/>
            <person name="Reyes R."/>
            <person name="Rise C."/>
            <person name="Rogov P."/>
            <person name="Ross K."/>
            <person name="Ryan E."/>
            <person name="Settipalli S."/>
            <person name="Shea T."/>
            <person name="Sherpa N."/>
            <person name="Shi L."/>
            <person name="Shih D."/>
            <person name="Sparrow T."/>
            <person name="Spaulding J."/>
            <person name="Stalker J."/>
            <person name="Stange-Thomann N."/>
            <person name="Stavropoulos S."/>
            <person name="Stone C."/>
            <person name="Strader C."/>
            <person name="Tesfaye S."/>
            <person name="Thomson T."/>
            <person name="Thoulutsang Y."/>
            <person name="Thoulutsang D."/>
            <person name="Topham K."/>
            <person name="Topping I."/>
            <person name="Tsamla T."/>
            <person name="Vassiliev H."/>
            <person name="Vo A."/>
            <person name="Wangchuk T."/>
            <person name="Wangdi T."/>
            <person name="Weiand M."/>
            <person name="Wilkinson J."/>
            <person name="Wilson A."/>
            <person name="Yadav S."/>
            <person name="Young G."/>
            <person name="Yu Q."/>
            <person name="Zembek L."/>
            <person name="Zhong D."/>
            <person name="Zimmer A."/>
            <person name="Zwirko Z."/>
            <person name="Jaffe D.B."/>
            <person name="Alvarez P."/>
            <person name="Brockman W."/>
            <person name="Butler J."/>
            <person name="Chin C."/>
            <person name="Gnerre S."/>
            <person name="Grabherr M."/>
            <person name="Kleber M."/>
            <person name="Mauceli E."/>
            <person name="MacCallum I."/>
        </authorList>
    </citation>
    <scope>NUCLEOTIDE SEQUENCE [LARGE SCALE GENOMIC DNA]</scope>
    <source>
        <strain evidence="10">Tucson 15287-2541.00</strain>
    </source>
</reference>
<evidence type="ECO:0000256" key="1">
    <source>
        <dbReference type="ARBA" id="ARBA00006672"/>
    </source>
</evidence>
<comment type="similarity">
    <text evidence="1">Belongs to the IAP family.</text>
</comment>
<name>B4J320_DROGR</name>
<protein>
    <submittedName>
        <fullName evidence="9">GH15404</fullName>
    </submittedName>
</protein>
<sequence>MANIASQTRSHYTPYGSMTISSAIPAITTTITASDQVDDSTNASRLLKLYRMNEKYQREDERLKTYTNWPVPFLDCHTLAKTGMYFTNEDDKVKCYFCEVEIGRWEPGDQPVSEHLRWSPNCPLLRRRPTNNIPISAEALDAILPPISYDICGSNNSVLEVHDTAYSEGRQSDMQSTSAISSTPAEVFTSLQPCSRPQAGASSGGSFYPASPEYAIETARLRSFADWPLNMKQKPQQLAEAGFYYTGVGDRVRCFSCGGGLKDWDDQDEPWEQHALWLKQCRYVKLIMGQRFVDAVAEKAAAARQGEQDAVHKPECNDDEEQQQQLLSTNATSTVTAASDTAPIAVAAASPAAIPATMECGDVVPAAASTAASRIHEKMMSQDICSEGAAGEKTLVREEKLCKICYAEEYNTAFLPCGHVVACAKCASSVTKCPLCRKPFTDVMRVYFS</sequence>
<dbReference type="GO" id="GO:0051726">
    <property type="term" value="P:regulation of cell cycle"/>
    <property type="evidence" value="ECO:0007669"/>
    <property type="project" value="TreeGrafter"/>
</dbReference>
<dbReference type="EMBL" id="CH916366">
    <property type="protein sequence ID" value="EDV96091.1"/>
    <property type="molecule type" value="Genomic_DNA"/>
</dbReference>
<dbReference type="FunCoup" id="B4J320">
    <property type="interactions" value="448"/>
</dbReference>
<dbReference type="PROSITE" id="PS50143">
    <property type="entry name" value="BIR_REPEAT_2"/>
    <property type="match status" value="2"/>
</dbReference>
<gene>
    <name evidence="9" type="primary">Dgri\GH15404</name>
    <name evidence="9" type="ORF">Dgri_GH15404</name>
</gene>
<dbReference type="InterPro" id="IPR001841">
    <property type="entry name" value="Znf_RING"/>
</dbReference>
<dbReference type="GO" id="GO:0051865">
    <property type="term" value="P:protein autoubiquitination"/>
    <property type="evidence" value="ECO:0007669"/>
    <property type="project" value="EnsemblMetazoa"/>
</dbReference>
<dbReference type="OrthoDB" id="5855668at2759"/>
<feature type="compositionally biased region" description="Basic and acidic residues" evidence="7">
    <location>
        <begin position="306"/>
        <end position="316"/>
    </location>
</feature>
<evidence type="ECO:0000256" key="5">
    <source>
        <dbReference type="ARBA" id="ARBA00022833"/>
    </source>
</evidence>
<dbReference type="GO" id="GO:0005829">
    <property type="term" value="C:cytosol"/>
    <property type="evidence" value="ECO:0007669"/>
    <property type="project" value="UniProtKB-ARBA"/>
</dbReference>
<evidence type="ECO:0000256" key="3">
    <source>
        <dbReference type="ARBA" id="ARBA00022723"/>
    </source>
</evidence>
<evidence type="ECO:0000256" key="4">
    <source>
        <dbReference type="ARBA" id="ARBA00022771"/>
    </source>
</evidence>
<keyword evidence="10" id="KW-1185">Reference proteome</keyword>
<dbReference type="PhylomeDB" id="B4J320"/>
<dbReference type="FunFam" id="1.10.1170.10:FF:000002">
    <property type="entry name" value="Baculoviral IAP repeat containing 7"/>
    <property type="match status" value="1"/>
</dbReference>
<dbReference type="GO" id="GO:0045035">
    <property type="term" value="P:sensory organ precursor cell division"/>
    <property type="evidence" value="ECO:0007669"/>
    <property type="project" value="EnsemblMetazoa"/>
</dbReference>
<dbReference type="GO" id="GO:0007298">
    <property type="term" value="P:border follicle cell migration"/>
    <property type="evidence" value="ECO:0007669"/>
    <property type="project" value="EnsemblMetazoa"/>
</dbReference>
<dbReference type="InParanoid" id="B4J320"/>
<dbReference type="GO" id="GO:0070936">
    <property type="term" value="P:protein K48-linked ubiquitination"/>
    <property type="evidence" value="ECO:0007669"/>
    <property type="project" value="EnsemblMetazoa"/>
</dbReference>